<comment type="similarity">
    <text evidence="8">Belongs to the ATPase delta chain family.</text>
</comment>
<evidence type="ECO:0000256" key="1">
    <source>
        <dbReference type="ARBA" id="ARBA00004370"/>
    </source>
</evidence>
<dbReference type="InterPro" id="IPR026015">
    <property type="entry name" value="ATP_synth_OSCP/delta_N_sf"/>
</dbReference>
<keyword evidence="8" id="KW-0793">Thylakoid</keyword>
<evidence type="ECO:0000256" key="6">
    <source>
        <dbReference type="ARBA" id="ARBA00023196"/>
    </source>
</evidence>
<gene>
    <name evidence="8" type="primary">atpH</name>
    <name evidence="8" type="synonym">atpD</name>
    <name evidence="9" type="ORF">L3556_04160</name>
</gene>
<comment type="function">
    <text evidence="8">F(1)F(0) ATP synthase produces ATP from ADP in the presence of a proton or sodium gradient. F-type ATPases consist of two structural domains, F(1) containing the extramembraneous catalytic core and F(0) containing the membrane proton channel, linked together by a central stalk and a peripheral stalk. During catalysis, ATP synthesis in the catalytic domain of F(1) is coupled via a rotary mechanism of the central stalk subunits to proton translocation.</text>
</comment>
<keyword evidence="10" id="KW-1185">Reference proteome</keyword>
<dbReference type="PRINTS" id="PR00125">
    <property type="entry name" value="ATPASEDELTA"/>
</dbReference>
<sequence length="185" mass="20480">MMQTTVSGEIIEPYAEALLSLAQSQQLEERFNQDVGMILDLLENSEDLGQFLANPLIKAEAKKAVLRQIAVNEVHGYFLNFLLLLVDRRRIAFLGAICQQYRALLRKLRNIVLAEVITTVELTEAQRQGVIEKVKSMTGANEVELATKLDSSLIGGVIVKVGSQVLDASLRGQLRRLSFSLLNAA</sequence>
<dbReference type="RefSeq" id="WP_277866050.1">
    <property type="nucleotide sequence ID" value="NZ_JAKKUT010000002.1"/>
</dbReference>
<keyword evidence="4 8" id="KW-0406">Ion transport</keyword>
<keyword evidence="5 8" id="KW-0472">Membrane</keyword>
<comment type="function">
    <text evidence="8">This protein is part of the stalk that links CF(0) to CF(1). It either transmits conformational changes from CF(0) to CF(1) or is implicated in proton conduction.</text>
</comment>
<comment type="caution">
    <text evidence="9">The sequence shown here is derived from an EMBL/GenBank/DDBJ whole genome shotgun (WGS) entry which is preliminary data.</text>
</comment>
<dbReference type="PANTHER" id="PTHR11910">
    <property type="entry name" value="ATP SYNTHASE DELTA CHAIN"/>
    <property type="match status" value="1"/>
</dbReference>
<name>A0ABT6EWH5_9SYNE</name>
<dbReference type="HAMAP" id="MF_01416">
    <property type="entry name" value="ATP_synth_delta_bact"/>
    <property type="match status" value="1"/>
</dbReference>
<evidence type="ECO:0000256" key="5">
    <source>
        <dbReference type="ARBA" id="ARBA00023136"/>
    </source>
</evidence>
<dbReference type="PROSITE" id="PS00389">
    <property type="entry name" value="ATPASE_DELTA"/>
    <property type="match status" value="1"/>
</dbReference>
<keyword evidence="3 8" id="KW-0375">Hydrogen ion transport</keyword>
<evidence type="ECO:0000313" key="9">
    <source>
        <dbReference type="EMBL" id="MDG2990132.1"/>
    </source>
</evidence>
<proteinExistence type="inferred from homology"/>
<organism evidence="9 10">
    <name type="scientific">Candidatus Synechococcus calcipolaris G9</name>
    <dbReference type="NCBI Taxonomy" id="1497997"/>
    <lineage>
        <taxon>Bacteria</taxon>
        <taxon>Bacillati</taxon>
        <taxon>Cyanobacteriota</taxon>
        <taxon>Cyanophyceae</taxon>
        <taxon>Synechococcales</taxon>
        <taxon>Synechococcaceae</taxon>
        <taxon>Synechococcus</taxon>
    </lineage>
</organism>
<keyword evidence="2 8" id="KW-0813">Transport</keyword>
<dbReference type="InterPro" id="IPR000711">
    <property type="entry name" value="ATPase_OSCP/dsu"/>
</dbReference>
<dbReference type="EMBL" id="JAKKUT010000002">
    <property type="protein sequence ID" value="MDG2990132.1"/>
    <property type="molecule type" value="Genomic_DNA"/>
</dbReference>
<dbReference type="Proteomes" id="UP001154265">
    <property type="component" value="Unassembled WGS sequence"/>
</dbReference>
<dbReference type="InterPro" id="IPR020781">
    <property type="entry name" value="ATPase_OSCP/d_CS"/>
</dbReference>
<keyword evidence="6 8" id="KW-0139">CF(1)</keyword>
<evidence type="ECO:0000256" key="3">
    <source>
        <dbReference type="ARBA" id="ARBA00022781"/>
    </source>
</evidence>
<reference evidence="9" key="2">
    <citation type="submission" date="2022-01" db="EMBL/GenBank/DDBJ databases">
        <authorList>
            <person name="Zivanovic Y."/>
            <person name="Moreira D."/>
            <person name="Lopez-Garcia P."/>
        </authorList>
    </citation>
    <scope>NUCLEOTIDE SEQUENCE</scope>
    <source>
        <strain evidence="9">G9</strain>
    </source>
</reference>
<comment type="subcellular location">
    <subcellularLocation>
        <location evidence="8">Cellular thylakoid membrane</location>
        <topology evidence="8">Peripheral membrane protein</topology>
    </subcellularLocation>
    <subcellularLocation>
        <location evidence="1">Membrane</location>
    </subcellularLocation>
</comment>
<evidence type="ECO:0000313" key="10">
    <source>
        <dbReference type="Proteomes" id="UP001154265"/>
    </source>
</evidence>
<reference evidence="9" key="1">
    <citation type="journal article" date="2022" name="Genome Biol. Evol.">
        <title>A New Gene Family Diagnostic for Intracellular Biomineralization of Amorphous Ca Carbonates by Cyanobacteria.</title>
        <authorList>
            <person name="Benzerara K."/>
            <person name="Duprat E."/>
            <person name="Bitard-Feildel T."/>
            <person name="Caumes G."/>
            <person name="Cassier-Chauvat C."/>
            <person name="Chauvat F."/>
            <person name="Dezi M."/>
            <person name="Diop S.I."/>
            <person name="Gaschignard G."/>
            <person name="Gorgen S."/>
            <person name="Gugger M."/>
            <person name="Lopez-Garcia P."/>
            <person name="Millet M."/>
            <person name="Skouri-Panet F."/>
            <person name="Moreira D."/>
            <person name="Callebaut I."/>
        </authorList>
    </citation>
    <scope>NUCLEOTIDE SEQUENCE</scope>
    <source>
        <strain evidence="9">G9</strain>
    </source>
</reference>
<dbReference type="Gene3D" id="1.10.520.20">
    <property type="entry name" value="N-terminal domain of the delta subunit of the F1F0-ATP synthase"/>
    <property type="match status" value="1"/>
</dbReference>
<evidence type="ECO:0000256" key="2">
    <source>
        <dbReference type="ARBA" id="ARBA00022448"/>
    </source>
</evidence>
<protein>
    <recommendedName>
        <fullName evidence="8">ATP synthase subunit delta</fullName>
    </recommendedName>
    <alternativeName>
        <fullName evidence="8">ATP synthase F(1) sector subunit delta</fullName>
    </alternativeName>
    <alternativeName>
        <fullName evidence="8">F-type ATPase subunit delta</fullName>
        <shortName evidence="8">F-ATPase subunit delta</shortName>
    </alternativeName>
</protein>
<evidence type="ECO:0000256" key="7">
    <source>
        <dbReference type="ARBA" id="ARBA00023310"/>
    </source>
</evidence>
<dbReference type="SUPFAM" id="SSF47928">
    <property type="entry name" value="N-terminal domain of the delta subunit of the F1F0-ATP synthase"/>
    <property type="match status" value="1"/>
</dbReference>
<dbReference type="Pfam" id="PF00213">
    <property type="entry name" value="OSCP"/>
    <property type="match status" value="1"/>
</dbReference>
<keyword evidence="7 8" id="KW-0066">ATP synthesis</keyword>
<accession>A0ABT6EWH5</accession>
<dbReference type="NCBIfam" id="TIGR01145">
    <property type="entry name" value="ATP_synt_delta"/>
    <property type="match status" value="1"/>
</dbReference>
<evidence type="ECO:0000256" key="4">
    <source>
        <dbReference type="ARBA" id="ARBA00023065"/>
    </source>
</evidence>
<evidence type="ECO:0000256" key="8">
    <source>
        <dbReference type="HAMAP-Rule" id="MF_01416"/>
    </source>
</evidence>